<evidence type="ECO:0000313" key="2">
    <source>
        <dbReference type="Proteomes" id="UP000305948"/>
    </source>
</evidence>
<name>A0A5C3NL88_9AGAM</name>
<reference evidence="1 2" key="1">
    <citation type="journal article" date="2019" name="Nat. Ecol. Evol.">
        <title>Megaphylogeny resolves global patterns of mushroom evolution.</title>
        <authorList>
            <person name="Varga T."/>
            <person name="Krizsan K."/>
            <person name="Foldi C."/>
            <person name="Dima B."/>
            <person name="Sanchez-Garcia M."/>
            <person name="Sanchez-Ramirez S."/>
            <person name="Szollosi G.J."/>
            <person name="Szarkandi J.G."/>
            <person name="Papp V."/>
            <person name="Albert L."/>
            <person name="Andreopoulos W."/>
            <person name="Angelini C."/>
            <person name="Antonin V."/>
            <person name="Barry K.W."/>
            <person name="Bougher N.L."/>
            <person name="Buchanan P."/>
            <person name="Buyck B."/>
            <person name="Bense V."/>
            <person name="Catcheside P."/>
            <person name="Chovatia M."/>
            <person name="Cooper J."/>
            <person name="Damon W."/>
            <person name="Desjardin D."/>
            <person name="Finy P."/>
            <person name="Geml J."/>
            <person name="Haridas S."/>
            <person name="Hughes K."/>
            <person name="Justo A."/>
            <person name="Karasinski D."/>
            <person name="Kautmanova I."/>
            <person name="Kiss B."/>
            <person name="Kocsube S."/>
            <person name="Kotiranta H."/>
            <person name="LaButti K.M."/>
            <person name="Lechner B.E."/>
            <person name="Liimatainen K."/>
            <person name="Lipzen A."/>
            <person name="Lukacs Z."/>
            <person name="Mihaltcheva S."/>
            <person name="Morgado L.N."/>
            <person name="Niskanen T."/>
            <person name="Noordeloos M.E."/>
            <person name="Ohm R.A."/>
            <person name="Ortiz-Santana B."/>
            <person name="Ovrebo C."/>
            <person name="Racz N."/>
            <person name="Riley R."/>
            <person name="Savchenko A."/>
            <person name="Shiryaev A."/>
            <person name="Soop K."/>
            <person name="Spirin V."/>
            <person name="Szebenyi C."/>
            <person name="Tomsovsky M."/>
            <person name="Tulloss R.E."/>
            <person name="Uehling J."/>
            <person name="Grigoriev I.V."/>
            <person name="Vagvolgyi C."/>
            <person name="Papp T."/>
            <person name="Martin F.M."/>
            <person name="Miettinen O."/>
            <person name="Hibbett D.S."/>
            <person name="Nagy L.G."/>
        </authorList>
    </citation>
    <scope>NUCLEOTIDE SEQUENCE [LARGE SCALE GENOMIC DNA]</scope>
    <source>
        <strain evidence="1 2">OMC1185</strain>
    </source>
</reference>
<gene>
    <name evidence="1" type="ORF">OE88DRAFT_1650873</name>
</gene>
<keyword evidence="2" id="KW-1185">Reference proteome</keyword>
<dbReference type="STRING" id="5364.A0A5C3NL88"/>
<accession>A0A5C3NL88</accession>
<protein>
    <recommendedName>
        <fullName evidence="3">Fungal-type protein kinase domain-containing protein</fullName>
    </recommendedName>
</protein>
<dbReference type="Proteomes" id="UP000305948">
    <property type="component" value="Unassembled WGS sequence"/>
</dbReference>
<evidence type="ECO:0008006" key="3">
    <source>
        <dbReference type="Google" id="ProtNLM"/>
    </source>
</evidence>
<proteinExistence type="predicted"/>
<organism evidence="1 2">
    <name type="scientific">Heliocybe sulcata</name>
    <dbReference type="NCBI Taxonomy" id="5364"/>
    <lineage>
        <taxon>Eukaryota</taxon>
        <taxon>Fungi</taxon>
        <taxon>Dikarya</taxon>
        <taxon>Basidiomycota</taxon>
        <taxon>Agaricomycotina</taxon>
        <taxon>Agaricomycetes</taxon>
        <taxon>Gloeophyllales</taxon>
        <taxon>Gloeophyllaceae</taxon>
        <taxon>Heliocybe</taxon>
    </lineage>
</organism>
<dbReference type="AlphaFoldDB" id="A0A5C3NL88"/>
<sequence length="121" mass="13877">MPWPPQIIRQFEKVPPNPSEREYYGPYNKLLCTVFPPDTDFTVVPQYMPILDDLNSAANCLAMFEVQFADKPVFAVELKPSGHLRCPSARKVADQQVRCRIWDIKGMIASTICSELRAYRV</sequence>
<dbReference type="OrthoDB" id="5362978at2759"/>
<evidence type="ECO:0000313" key="1">
    <source>
        <dbReference type="EMBL" id="TFK57236.1"/>
    </source>
</evidence>
<dbReference type="EMBL" id="ML213503">
    <property type="protein sequence ID" value="TFK57236.1"/>
    <property type="molecule type" value="Genomic_DNA"/>
</dbReference>